<evidence type="ECO:0000256" key="15">
    <source>
        <dbReference type="ARBA" id="ARBA00050664"/>
    </source>
</evidence>
<evidence type="ECO:0000256" key="2">
    <source>
        <dbReference type="ARBA" id="ARBA00004922"/>
    </source>
</evidence>
<dbReference type="eggNOG" id="KOG2692">
    <property type="taxonomic scope" value="Eukaryota"/>
</dbReference>
<dbReference type="STRING" id="7739.C4A0N8"/>
<keyword evidence="10" id="KW-0472">Membrane</keyword>
<evidence type="ECO:0000256" key="7">
    <source>
        <dbReference type="ARBA" id="ARBA00022968"/>
    </source>
</evidence>
<dbReference type="PANTHER" id="PTHR45941">
    <property type="entry name" value="ALPHA-N-ACETYLGALACTOSAMINIDE ALPHA-2,6-SIALYLTRANSFERASE 2-LIKE-RELATED"/>
    <property type="match status" value="1"/>
</dbReference>
<sequence>MWRFLRRRGRHLRKAGAFLSMFLATVMVITLRDELVTIAGPIRSRQEILDLRHRNAPRPSAESTYDHLHHIAWIIDHDHFTDDQNSAELLQNIVKQIILNKDESNVYTLQEIAKLYNFTDDDLHIEGVTLSEVISLISEGVEVGENYDITVDRLERVLREGTEYEEDVDDVISGRALGHILPKVDKKWRYHDLSFAKDPNRKPSRCPSSLRHKGASSSWFNGRFRDDVKVFADKDDLLEENYKSLCERFPLPFGYKKENKTFLEQILNTIKTPDVFGEPRKDCIRCAVVGTGGQMKGSGKGKEIDAHDYVFRTNNAHTEEKYSADVGNRTSFYTFYPESQKIQLVAKANPVRVFAPFKKWDLHYLANKLLYGKIAPPYCKNMSKCWKPKEPDLNATNVKMLHPDFMRYIYANFLNATGARPTTGAMTAFIAIQLCDYVGLYGYGYDTRYTLHYYDKNVFNASKPWQNFTSCHDYDNEREMWKRLSKEGIIYCYTLHYYDKNKFNVSKPWRGACHDYNNERELWTRLSREGVINWYQRD</sequence>
<comment type="catalytic activity">
    <reaction evidence="13">
        <text>a beta-D-galactosyl-(1-&gt;3)-N-acetyl-alpha-D-galactosaminyl derivative + CMP-N-acetyl-beta-neuraminate = a beta-D-galactosyl-(1-&gt;3)-[N-acetyl-alpha-neuraminyl-(2-&gt;6)]-N-acetyl-alpha-D-galactosaminyl derivative + CMP + H(+)</text>
        <dbReference type="Rhea" id="RHEA:11136"/>
        <dbReference type="ChEBI" id="CHEBI:15378"/>
        <dbReference type="ChEBI" id="CHEBI:57812"/>
        <dbReference type="ChEBI" id="CHEBI:60377"/>
        <dbReference type="ChEBI" id="CHEBI:133470"/>
        <dbReference type="ChEBI" id="CHEBI:140764"/>
        <dbReference type="EC" id="2.4.3.3"/>
    </reaction>
    <physiologicalReaction direction="left-to-right" evidence="13">
        <dbReference type="Rhea" id="RHEA:11137"/>
    </physiologicalReaction>
</comment>
<comment type="subcellular location">
    <subcellularLocation>
        <location evidence="1">Golgi apparatus membrane</location>
        <topology evidence="1">Single-pass type II membrane protein</topology>
    </subcellularLocation>
</comment>
<comment type="pathway">
    <text evidence="2">Protein modification; protein glycosylation.</text>
</comment>
<evidence type="ECO:0000256" key="6">
    <source>
        <dbReference type="ARBA" id="ARBA00022692"/>
    </source>
</evidence>
<dbReference type="InterPro" id="IPR001675">
    <property type="entry name" value="Glyco_trans_29"/>
</dbReference>
<dbReference type="EC" id="2.4.3.3" evidence="14"/>
<evidence type="ECO:0000256" key="14">
    <source>
        <dbReference type="ARBA" id="ARBA00039109"/>
    </source>
</evidence>
<comment type="catalytic activity">
    <reaction evidence="15">
        <text>a 3-O-[N-acetyl-alpha-neuraminyl-(2-&gt;3)-beta-D-galactosyl-(1-&gt;3)-N-acetyl-alpha-D-galactosaminyl]-L-threonyl-[protein] + CMP-N-acetyl-beta-neuraminate = a 3-O-{alpha-Neu5Ac-(2-&gt;3)-beta-D-Gal-(1-&gt;3)-[alpha-Neu5Ac-(2-&gt;6)]-alpha-D-GalNAc}-L-threonyl-[protein] + CMP + H(+)</text>
        <dbReference type="Rhea" id="RHEA:81659"/>
        <dbReference type="Rhea" id="RHEA-COMP:14417"/>
        <dbReference type="Rhea" id="RHEA-COMP:16763"/>
        <dbReference type="ChEBI" id="CHEBI:15378"/>
        <dbReference type="ChEBI" id="CHEBI:57812"/>
        <dbReference type="ChEBI" id="CHEBI:60377"/>
        <dbReference type="ChEBI" id="CHEBI:139598"/>
        <dbReference type="ChEBI" id="CHEBI:156398"/>
    </reaction>
    <physiologicalReaction direction="left-to-right" evidence="15">
        <dbReference type="Rhea" id="RHEA:81660"/>
    </physiologicalReaction>
</comment>
<evidence type="ECO:0000256" key="10">
    <source>
        <dbReference type="ARBA" id="ARBA00023136"/>
    </source>
</evidence>
<keyword evidence="7" id="KW-0735">Signal-anchor</keyword>
<evidence type="ECO:0000313" key="17">
    <source>
        <dbReference type="EMBL" id="EEN41642.1"/>
    </source>
</evidence>
<keyword evidence="11" id="KW-1015">Disulfide bond</keyword>
<accession>C4A0N8</accession>
<dbReference type="Pfam" id="PF00777">
    <property type="entry name" value="Glyco_transf_29"/>
    <property type="match status" value="1"/>
</dbReference>
<keyword evidence="5" id="KW-0808">Transferase</keyword>
<evidence type="ECO:0000256" key="13">
    <source>
        <dbReference type="ARBA" id="ARBA00036348"/>
    </source>
</evidence>
<evidence type="ECO:0000256" key="8">
    <source>
        <dbReference type="ARBA" id="ARBA00022989"/>
    </source>
</evidence>
<evidence type="ECO:0000256" key="4">
    <source>
        <dbReference type="ARBA" id="ARBA00022676"/>
    </source>
</evidence>
<evidence type="ECO:0000256" key="16">
    <source>
        <dbReference type="ARBA" id="ARBA00052285"/>
    </source>
</evidence>
<keyword evidence="6" id="KW-0812">Transmembrane</keyword>
<evidence type="ECO:0000256" key="12">
    <source>
        <dbReference type="ARBA" id="ARBA00023180"/>
    </source>
</evidence>
<dbReference type="InParanoid" id="C4A0N8"/>
<proteinExistence type="inferred from homology"/>
<dbReference type="EMBL" id="GG666816">
    <property type="protein sequence ID" value="EEN41642.1"/>
    <property type="molecule type" value="Genomic_DNA"/>
</dbReference>
<dbReference type="AlphaFoldDB" id="C4A0N8"/>
<gene>
    <name evidence="17" type="ORF">BRAFLDRAFT_111641</name>
</gene>
<dbReference type="FunFam" id="3.90.1480.20:FF:000015">
    <property type="entry name" value="Lactosylceramide alpha-2,3-sialyltransferase"/>
    <property type="match status" value="1"/>
</dbReference>
<protein>
    <recommendedName>
        <fullName evidence="14">alpha-N-acetylgalactosaminide alpha-2,6-sialyltransferase</fullName>
        <ecNumber evidence="14">2.4.3.3</ecNumber>
    </recommendedName>
</protein>
<evidence type="ECO:0000256" key="1">
    <source>
        <dbReference type="ARBA" id="ARBA00004323"/>
    </source>
</evidence>
<evidence type="ECO:0000256" key="5">
    <source>
        <dbReference type="ARBA" id="ARBA00022679"/>
    </source>
</evidence>
<keyword evidence="12" id="KW-0325">Glycoprotein</keyword>
<dbReference type="InterPro" id="IPR038578">
    <property type="entry name" value="GT29-like_sf"/>
</dbReference>
<keyword evidence="9" id="KW-0333">Golgi apparatus</keyword>
<comment type="similarity">
    <text evidence="3">Belongs to the glycosyltransferase 29 family.</text>
</comment>
<keyword evidence="4" id="KW-0328">Glycosyltransferase</keyword>
<reference evidence="17" key="1">
    <citation type="journal article" date="2008" name="Nature">
        <title>The amphioxus genome and the evolution of the chordate karyotype.</title>
        <authorList>
            <consortium name="US DOE Joint Genome Institute (JGI-PGF)"/>
            <person name="Putnam N.H."/>
            <person name="Butts T."/>
            <person name="Ferrier D.E.K."/>
            <person name="Furlong R.F."/>
            <person name="Hellsten U."/>
            <person name="Kawashima T."/>
            <person name="Robinson-Rechavi M."/>
            <person name="Shoguchi E."/>
            <person name="Terry A."/>
            <person name="Yu J.-K."/>
            <person name="Benito-Gutierrez E.L."/>
            <person name="Dubchak I."/>
            <person name="Garcia-Fernandez J."/>
            <person name="Gibson-Brown J.J."/>
            <person name="Grigoriev I.V."/>
            <person name="Horton A.C."/>
            <person name="de Jong P.J."/>
            <person name="Jurka J."/>
            <person name="Kapitonov V.V."/>
            <person name="Kohara Y."/>
            <person name="Kuroki Y."/>
            <person name="Lindquist E."/>
            <person name="Lucas S."/>
            <person name="Osoegawa K."/>
            <person name="Pennacchio L.A."/>
            <person name="Salamov A.A."/>
            <person name="Satou Y."/>
            <person name="Sauka-Spengler T."/>
            <person name="Schmutz J."/>
            <person name="Shin-I T."/>
            <person name="Toyoda A."/>
            <person name="Bronner-Fraser M."/>
            <person name="Fujiyama A."/>
            <person name="Holland L.Z."/>
            <person name="Holland P.W.H."/>
            <person name="Satoh N."/>
            <person name="Rokhsar D.S."/>
        </authorList>
    </citation>
    <scope>NUCLEOTIDE SEQUENCE [LARGE SCALE GENOMIC DNA]</scope>
    <source>
        <strain evidence="17">S238N-H82</strain>
        <tissue evidence="17">Testes</tissue>
    </source>
</reference>
<dbReference type="GO" id="GO:0001665">
    <property type="term" value="F:alpha-N-acetylgalactosaminide alpha-2,6-sialyltransferase activity"/>
    <property type="evidence" value="ECO:0007669"/>
    <property type="project" value="UniProtKB-EC"/>
</dbReference>
<dbReference type="PANTHER" id="PTHR45941:SF8">
    <property type="entry name" value="ALPHA-N-ACETYLGALACTOSAMINIDE ALPHA-2,6-SIALYLTRANSFERASE 1-LIKE"/>
    <property type="match status" value="1"/>
</dbReference>
<evidence type="ECO:0000256" key="3">
    <source>
        <dbReference type="ARBA" id="ARBA00006003"/>
    </source>
</evidence>
<dbReference type="GO" id="GO:0000139">
    <property type="term" value="C:Golgi membrane"/>
    <property type="evidence" value="ECO:0007669"/>
    <property type="project" value="UniProtKB-SubCell"/>
</dbReference>
<organism>
    <name type="scientific">Branchiostoma floridae</name>
    <name type="common">Florida lancelet</name>
    <name type="synonym">Amphioxus</name>
    <dbReference type="NCBI Taxonomy" id="7739"/>
    <lineage>
        <taxon>Eukaryota</taxon>
        <taxon>Metazoa</taxon>
        <taxon>Chordata</taxon>
        <taxon>Cephalochordata</taxon>
        <taxon>Leptocardii</taxon>
        <taxon>Amphioxiformes</taxon>
        <taxon>Branchiostomatidae</taxon>
        <taxon>Branchiostoma</taxon>
    </lineage>
</organism>
<name>C4A0N8_BRAFL</name>
<comment type="catalytic activity">
    <reaction evidence="16">
        <text>a 3-O-[N-acetyl-alpha-D-galactosaminyl]-L-threonyl-[protein] + CMP-N-acetyl-beta-neuraminate = a 3-O-[N-acetyl-alpha-neuraminosyl-(2-&gt;6)-N-acetyl-alpha-D-galactosaminyl]-L-threonyl-[protein] + CMP + H(+)</text>
        <dbReference type="Rhea" id="RHEA:81643"/>
        <dbReference type="Rhea" id="RHEA-COMP:11689"/>
        <dbReference type="Rhea" id="RHEA-COMP:19720"/>
        <dbReference type="ChEBI" id="CHEBI:15378"/>
        <dbReference type="ChEBI" id="CHEBI:57812"/>
        <dbReference type="ChEBI" id="CHEBI:60377"/>
        <dbReference type="ChEBI" id="CHEBI:87075"/>
        <dbReference type="ChEBI" id="CHEBI:231970"/>
    </reaction>
    <physiologicalReaction direction="left-to-right" evidence="16">
        <dbReference type="Rhea" id="RHEA:81644"/>
    </physiologicalReaction>
</comment>
<evidence type="ECO:0000256" key="11">
    <source>
        <dbReference type="ARBA" id="ARBA00023157"/>
    </source>
</evidence>
<keyword evidence="8" id="KW-1133">Transmembrane helix</keyword>
<evidence type="ECO:0000256" key="9">
    <source>
        <dbReference type="ARBA" id="ARBA00023034"/>
    </source>
</evidence>
<dbReference type="Gene3D" id="3.90.1480.20">
    <property type="entry name" value="Glycosyl transferase family 29"/>
    <property type="match status" value="1"/>
</dbReference>